<dbReference type="AlphaFoldDB" id="A0A0B2A7H3"/>
<comment type="caution">
    <text evidence="2">The sequence shown here is derived from an EMBL/GenBank/DDBJ whole genome shotgun (WGS) entry which is preliminary data.</text>
</comment>
<evidence type="ECO:0000256" key="1">
    <source>
        <dbReference type="SAM" id="MobiDB-lite"/>
    </source>
</evidence>
<dbReference type="STRING" id="1348253.LK09_02035"/>
<reference evidence="2 3" key="1">
    <citation type="submission" date="2014-11" db="EMBL/GenBank/DDBJ databases">
        <title>Genome sequence of Microbacterium mangrovi MUSC 115(T).</title>
        <authorList>
            <person name="Lee L.-H."/>
        </authorList>
    </citation>
    <scope>NUCLEOTIDE SEQUENCE [LARGE SCALE GENOMIC DNA]</scope>
    <source>
        <strain evidence="2 3">MUSC 115</strain>
    </source>
</reference>
<feature type="region of interest" description="Disordered" evidence="1">
    <location>
        <begin position="1"/>
        <end position="29"/>
    </location>
</feature>
<evidence type="ECO:0008006" key="4">
    <source>
        <dbReference type="Google" id="ProtNLM"/>
    </source>
</evidence>
<dbReference type="RefSeq" id="WP_039395204.1">
    <property type="nucleotide sequence ID" value="NZ_JTDK01000002.1"/>
</dbReference>
<proteinExistence type="predicted"/>
<keyword evidence="3" id="KW-1185">Reference proteome</keyword>
<sequence>MSPPAARPAPYVSYPRSTSEPRTDAALPDPTPLLHNLTQGVLEVIAGMRPVEHLARWMSEPAFRSIVVRANLAARARSARGIPAATSAVVVTTVRCTWPADDVVEATVIVAGKARTRAVAVRLEEFRGRWRAESIAML</sequence>
<dbReference type="EMBL" id="JTDK01000002">
    <property type="protein sequence ID" value="KHK99454.1"/>
    <property type="molecule type" value="Genomic_DNA"/>
</dbReference>
<protein>
    <recommendedName>
        <fullName evidence="4">3-hydroxyacyl-CoA dehydrogenase</fullName>
    </recommendedName>
</protein>
<dbReference type="InterPro" id="IPR045596">
    <property type="entry name" value="DUF6459"/>
</dbReference>
<organism evidence="2 3">
    <name type="scientific">Microbacterium mangrovi</name>
    <dbReference type="NCBI Taxonomy" id="1348253"/>
    <lineage>
        <taxon>Bacteria</taxon>
        <taxon>Bacillati</taxon>
        <taxon>Actinomycetota</taxon>
        <taxon>Actinomycetes</taxon>
        <taxon>Micrococcales</taxon>
        <taxon>Microbacteriaceae</taxon>
        <taxon>Microbacterium</taxon>
    </lineage>
</organism>
<accession>A0A0B2A7H3</accession>
<evidence type="ECO:0000313" key="3">
    <source>
        <dbReference type="Proteomes" id="UP000031030"/>
    </source>
</evidence>
<name>A0A0B2A7H3_9MICO</name>
<dbReference type="Pfam" id="PF20060">
    <property type="entry name" value="DUF6459"/>
    <property type="match status" value="1"/>
</dbReference>
<dbReference type="Proteomes" id="UP000031030">
    <property type="component" value="Unassembled WGS sequence"/>
</dbReference>
<evidence type="ECO:0000313" key="2">
    <source>
        <dbReference type="EMBL" id="KHK99454.1"/>
    </source>
</evidence>
<gene>
    <name evidence="2" type="ORF">LK09_02035</name>
</gene>